<evidence type="ECO:0000313" key="3">
    <source>
        <dbReference type="Proteomes" id="UP000001225"/>
    </source>
</evidence>
<feature type="compositionally biased region" description="Basic residues" evidence="1">
    <location>
        <begin position="1"/>
        <end position="10"/>
    </location>
</feature>
<evidence type="ECO:0000256" key="1">
    <source>
        <dbReference type="SAM" id="MobiDB-lite"/>
    </source>
</evidence>
<keyword evidence="3" id="KW-1185">Reference proteome</keyword>
<dbReference type="GO" id="GO:0016491">
    <property type="term" value="F:oxidoreductase activity"/>
    <property type="evidence" value="ECO:0007669"/>
    <property type="project" value="UniProtKB-KW"/>
</dbReference>
<dbReference type="Proteomes" id="UP000001225">
    <property type="component" value="Chromosome"/>
</dbReference>
<dbReference type="eggNOG" id="ENOG503012Y">
    <property type="taxonomic scope" value="Bacteria"/>
</dbReference>
<feature type="compositionally biased region" description="Low complexity" evidence="1">
    <location>
        <begin position="31"/>
        <end position="40"/>
    </location>
</feature>
<gene>
    <name evidence="2" type="ordered locus">Bpet2796</name>
</gene>
<dbReference type="STRING" id="94624.Bpet2796"/>
<sequence>MPRPPGRHRAQPPPQSARRRPGCQGDARSTPRAAHPACWRAPPPRCRPATARRYRHRAIRPILSPPDQNPVAWLWSSGSVSPAHTIPAVPALPGQDWYSRVPAHLKDALIMEITSRQIAAIAGGVALETTLDGERIDAYVVTGVSDIEAVGDIVPREKVEAGADIHVAAVDAVETAQEQVDQVLENLNPGDVAVFLCAHEDAYNAALDLLGLPVDS</sequence>
<evidence type="ECO:0000313" key="2">
    <source>
        <dbReference type="EMBL" id="CAP43138.1"/>
    </source>
</evidence>
<keyword evidence="2" id="KW-0560">Oxidoreductase</keyword>
<reference evidence="2 3" key="1">
    <citation type="journal article" date="2008" name="BMC Genomics">
        <title>The missing link: Bordetella petrii is endowed with both the metabolic versatility of environmental bacteria and virulence traits of pathogenic Bordetellae.</title>
        <authorList>
            <person name="Gross R."/>
            <person name="Guzman C.A."/>
            <person name="Sebaihia M."/>
            <person name="Martins Dos Santos V.A."/>
            <person name="Pieper D.H."/>
            <person name="Koebnik R."/>
            <person name="Lechner M."/>
            <person name="Bartels D."/>
            <person name="Buhrmester J."/>
            <person name="Choudhuri J.V."/>
            <person name="Ebensen T."/>
            <person name="Gaigalat L."/>
            <person name="Herrmann S."/>
            <person name="Khachane A.N."/>
            <person name="Larisch C."/>
            <person name="Link S."/>
            <person name="Linke B."/>
            <person name="Meyer F."/>
            <person name="Mormann S."/>
            <person name="Nakunst D."/>
            <person name="Rueckert C."/>
            <person name="Schneiker-Bekel S."/>
            <person name="Schulze K."/>
            <person name="Vorhoelter F.J."/>
            <person name="Yevsa T."/>
            <person name="Engle J.T."/>
            <person name="Goldman W.E."/>
            <person name="Puehler A."/>
            <person name="Goebel U.B."/>
            <person name="Goesmann A."/>
            <person name="Bloecker H."/>
            <person name="Kaiser O."/>
            <person name="Martinez-Arias R."/>
        </authorList>
    </citation>
    <scope>NUCLEOTIDE SEQUENCE [LARGE SCALE GENOMIC DNA]</scope>
    <source>
        <strain evidence="3">ATCC BAA-461 / DSM 12804 / CCUG 43448 / CIP 107267 / Se-1111R</strain>
    </source>
</reference>
<dbReference type="KEGG" id="bpt:Bpet2796"/>
<protein>
    <submittedName>
        <fullName evidence="2">Uncharacterized protein</fullName>
    </submittedName>
</protein>
<organism evidence="2 3">
    <name type="scientific">Bordetella petrii (strain ATCC BAA-461 / DSM 12804 / CCUG 43448 / CIP 107267 / Se-1111R)</name>
    <dbReference type="NCBI Taxonomy" id="340100"/>
    <lineage>
        <taxon>Bacteria</taxon>
        <taxon>Pseudomonadati</taxon>
        <taxon>Pseudomonadota</taxon>
        <taxon>Betaproteobacteria</taxon>
        <taxon>Burkholderiales</taxon>
        <taxon>Alcaligenaceae</taxon>
        <taxon>Bordetella</taxon>
    </lineage>
</organism>
<proteinExistence type="predicted"/>
<dbReference type="EMBL" id="AM902716">
    <property type="protein sequence ID" value="CAP43138.1"/>
    <property type="molecule type" value="Genomic_DNA"/>
</dbReference>
<dbReference type="AlphaFoldDB" id="A9IR69"/>
<accession>A9IR69</accession>
<name>A9IR69_BORPD</name>
<feature type="region of interest" description="Disordered" evidence="1">
    <location>
        <begin position="1"/>
        <end position="41"/>
    </location>
</feature>